<dbReference type="Proteomes" id="UP000887116">
    <property type="component" value="Unassembled WGS sequence"/>
</dbReference>
<accession>A0A8X6GSL3</accession>
<evidence type="ECO:0000313" key="3">
    <source>
        <dbReference type="Proteomes" id="UP000887116"/>
    </source>
</evidence>
<reference evidence="2" key="1">
    <citation type="submission" date="2020-07" db="EMBL/GenBank/DDBJ databases">
        <title>Multicomponent nature underlies the extraordinary mechanical properties of spider dragline silk.</title>
        <authorList>
            <person name="Kono N."/>
            <person name="Nakamura H."/>
            <person name="Mori M."/>
            <person name="Yoshida Y."/>
            <person name="Ohtoshi R."/>
            <person name="Malay A.D."/>
            <person name="Moran D.A.P."/>
            <person name="Tomita M."/>
            <person name="Numata K."/>
            <person name="Arakawa K."/>
        </authorList>
    </citation>
    <scope>NUCLEOTIDE SEQUENCE</scope>
</reference>
<dbReference type="EMBL" id="BMAO01016681">
    <property type="protein sequence ID" value="GFR10363.1"/>
    <property type="molecule type" value="Genomic_DNA"/>
</dbReference>
<protein>
    <submittedName>
        <fullName evidence="2">Uncharacterized protein</fullName>
    </submittedName>
</protein>
<feature type="compositionally biased region" description="Polar residues" evidence="1">
    <location>
        <begin position="15"/>
        <end position="24"/>
    </location>
</feature>
<name>A0A8X6GSL3_TRICU</name>
<dbReference type="AlphaFoldDB" id="A0A8X6GSL3"/>
<proteinExistence type="predicted"/>
<evidence type="ECO:0000313" key="2">
    <source>
        <dbReference type="EMBL" id="GFR10363.1"/>
    </source>
</evidence>
<organism evidence="2 3">
    <name type="scientific">Trichonephila clavata</name>
    <name type="common">Joro spider</name>
    <name type="synonym">Nephila clavata</name>
    <dbReference type="NCBI Taxonomy" id="2740835"/>
    <lineage>
        <taxon>Eukaryota</taxon>
        <taxon>Metazoa</taxon>
        <taxon>Ecdysozoa</taxon>
        <taxon>Arthropoda</taxon>
        <taxon>Chelicerata</taxon>
        <taxon>Arachnida</taxon>
        <taxon>Araneae</taxon>
        <taxon>Araneomorphae</taxon>
        <taxon>Entelegynae</taxon>
        <taxon>Araneoidea</taxon>
        <taxon>Nephilidae</taxon>
        <taxon>Trichonephila</taxon>
    </lineage>
</organism>
<comment type="caution">
    <text evidence="2">The sequence shown here is derived from an EMBL/GenBank/DDBJ whole genome shotgun (WGS) entry which is preliminary data.</text>
</comment>
<feature type="region of interest" description="Disordered" evidence="1">
    <location>
        <begin position="1"/>
        <end position="30"/>
    </location>
</feature>
<keyword evidence="3" id="KW-1185">Reference proteome</keyword>
<evidence type="ECO:0000256" key="1">
    <source>
        <dbReference type="SAM" id="MobiDB-lite"/>
    </source>
</evidence>
<sequence length="105" mass="11795">MERGKEGPGRKKWISKSSSTSNGAAQLDGRRSPAFIITQTTLDWITLRVKTERRLSKGKHPSTIPFRTGGTYWKLEPYAHSPPAQWTHKYLEAASSLLLGVRRSS</sequence>
<gene>
    <name evidence="2" type="ORF">TNCT_138661</name>
</gene>